<dbReference type="InterPro" id="IPR039561">
    <property type="entry name" value="Peptidase_M15C"/>
</dbReference>
<dbReference type="EMBL" id="SLWM01000001">
    <property type="protein sequence ID" value="TCO31654.1"/>
    <property type="molecule type" value="Genomic_DNA"/>
</dbReference>
<name>A0ABY2BUF1_9ACTN</name>
<keyword evidence="2" id="KW-0732">Signal</keyword>
<dbReference type="Gene3D" id="3.30.1380.10">
    <property type="match status" value="1"/>
</dbReference>
<protein>
    <submittedName>
        <fullName evidence="4">D-alanyl-D-alanine carboxypeptidase-like protein</fullName>
    </submittedName>
</protein>
<evidence type="ECO:0000313" key="4">
    <source>
        <dbReference type="EMBL" id="TCO31654.1"/>
    </source>
</evidence>
<evidence type="ECO:0000313" key="5">
    <source>
        <dbReference type="Proteomes" id="UP000295818"/>
    </source>
</evidence>
<feature type="compositionally biased region" description="Pro residues" evidence="1">
    <location>
        <begin position="72"/>
        <end position="99"/>
    </location>
</feature>
<proteinExistence type="predicted"/>
<evidence type="ECO:0000259" key="3">
    <source>
        <dbReference type="Pfam" id="PF13539"/>
    </source>
</evidence>
<sequence>MKFRSLGSAAVAAALLLGLVPGAALAASPEPTDSPAAVDTGSPEAGAASDDPTTAPPATVTQSEAGAAADDPTPPPTTPPPTTPPPTTPPPTTPPPTPTAVPYALTLNQPATAWEDRPITFTGKVLNGYYGLYLTLWEKVGTTWVMRSQTRSTTGGAYQFVYISPNPSRNLFRVNVGVLFPSSNGGSPDRTVTVLNRTLVMNKPAASYVVVSGVKMTGRLTPAEPGQRLVGLQYRYGTGWRTLTSAWIAPNGTFAVPVPDNLPTTKTVRVITLGVGAASVETSASAVITIKALVNARVFAVTTWLVSKTYRAGCPVRPSSLRRLLVNYWGFDHVVHRGELIVRDAAVAKMISVWTASFNAKFPIRRMQRVDVFGGSDIRAMAADNTSVFNCRQVTGNPYALSPHSYGFAIDINTVENPYLAANNVWYPSNGLAYRNRSVSRPGMLYSTSTPTRWLRSLGFFWGAGWSRPDYQHFQPK</sequence>
<feature type="domain" description="Peptidase M15C" evidence="3">
    <location>
        <begin position="396"/>
        <end position="475"/>
    </location>
</feature>
<keyword evidence="5" id="KW-1185">Reference proteome</keyword>
<accession>A0ABY2BUF1</accession>
<dbReference type="Proteomes" id="UP000295818">
    <property type="component" value="Unassembled WGS sequence"/>
</dbReference>
<feature type="region of interest" description="Disordered" evidence="1">
    <location>
        <begin position="26"/>
        <end position="103"/>
    </location>
</feature>
<gene>
    <name evidence="4" type="ORF">EV644_101295</name>
</gene>
<dbReference type="InterPro" id="IPR009045">
    <property type="entry name" value="Zn_M74/Hedgehog-like"/>
</dbReference>
<feature type="chain" id="PRO_5045070353" evidence="2">
    <location>
        <begin position="27"/>
        <end position="477"/>
    </location>
</feature>
<reference evidence="4 5" key="1">
    <citation type="journal article" date="2015" name="Stand. Genomic Sci.">
        <title>Genomic Encyclopedia of Bacterial and Archaeal Type Strains, Phase III: the genomes of soil and plant-associated and newly described type strains.</title>
        <authorList>
            <person name="Whitman W.B."/>
            <person name="Woyke T."/>
            <person name="Klenk H.P."/>
            <person name="Zhou Y."/>
            <person name="Lilburn T.G."/>
            <person name="Beck B.J."/>
            <person name="De Vos P."/>
            <person name="Vandamme P."/>
            <person name="Eisen J.A."/>
            <person name="Garrity G."/>
            <person name="Hugenholtz P."/>
            <person name="Kyrpides N.C."/>
        </authorList>
    </citation>
    <scope>NUCLEOTIDE SEQUENCE [LARGE SCALE GENOMIC DNA]</scope>
    <source>
        <strain evidence="4 5">VKM Ac-2538</strain>
    </source>
</reference>
<dbReference type="Pfam" id="PF13539">
    <property type="entry name" value="Peptidase_M15_4"/>
    <property type="match status" value="1"/>
</dbReference>
<evidence type="ECO:0000256" key="1">
    <source>
        <dbReference type="SAM" id="MobiDB-lite"/>
    </source>
</evidence>
<feature type="compositionally biased region" description="Low complexity" evidence="1">
    <location>
        <begin position="45"/>
        <end position="59"/>
    </location>
</feature>
<organism evidence="4 5">
    <name type="scientific">Kribbella orskensis</name>
    <dbReference type="NCBI Taxonomy" id="2512216"/>
    <lineage>
        <taxon>Bacteria</taxon>
        <taxon>Bacillati</taxon>
        <taxon>Actinomycetota</taxon>
        <taxon>Actinomycetes</taxon>
        <taxon>Propionibacteriales</taxon>
        <taxon>Kribbellaceae</taxon>
        <taxon>Kribbella</taxon>
    </lineage>
</organism>
<feature type="signal peptide" evidence="2">
    <location>
        <begin position="1"/>
        <end position="26"/>
    </location>
</feature>
<dbReference type="RefSeq" id="WP_132187333.1">
    <property type="nucleotide sequence ID" value="NZ_SLWM01000001.1"/>
</dbReference>
<comment type="caution">
    <text evidence="4">The sequence shown here is derived from an EMBL/GenBank/DDBJ whole genome shotgun (WGS) entry which is preliminary data.</text>
</comment>
<evidence type="ECO:0000256" key="2">
    <source>
        <dbReference type="SAM" id="SignalP"/>
    </source>
</evidence>
<dbReference type="SUPFAM" id="SSF55166">
    <property type="entry name" value="Hedgehog/DD-peptidase"/>
    <property type="match status" value="1"/>
</dbReference>